<dbReference type="EMBL" id="JAUCMX010000015">
    <property type="protein sequence ID" value="KAK3522034.1"/>
    <property type="molecule type" value="Genomic_DNA"/>
</dbReference>
<proteinExistence type="predicted"/>
<gene>
    <name evidence="1" type="ORF">QTP70_021373</name>
</gene>
<dbReference type="Proteomes" id="UP001274896">
    <property type="component" value="Unassembled WGS sequence"/>
</dbReference>
<organism evidence="1 2">
    <name type="scientific">Hemibagrus guttatus</name>
    <dbReference type="NCBI Taxonomy" id="175788"/>
    <lineage>
        <taxon>Eukaryota</taxon>
        <taxon>Metazoa</taxon>
        <taxon>Chordata</taxon>
        <taxon>Craniata</taxon>
        <taxon>Vertebrata</taxon>
        <taxon>Euteleostomi</taxon>
        <taxon>Actinopterygii</taxon>
        <taxon>Neopterygii</taxon>
        <taxon>Teleostei</taxon>
        <taxon>Ostariophysi</taxon>
        <taxon>Siluriformes</taxon>
        <taxon>Bagridae</taxon>
        <taxon>Hemibagrus</taxon>
    </lineage>
</organism>
<name>A0AAE0UXL4_9TELE</name>
<evidence type="ECO:0000313" key="1">
    <source>
        <dbReference type="EMBL" id="KAK3522034.1"/>
    </source>
</evidence>
<accession>A0AAE0UXL4</accession>
<feature type="non-terminal residue" evidence="1">
    <location>
        <position position="1"/>
    </location>
</feature>
<keyword evidence="2" id="KW-1185">Reference proteome</keyword>
<evidence type="ECO:0000313" key="2">
    <source>
        <dbReference type="Proteomes" id="UP001274896"/>
    </source>
</evidence>
<comment type="caution">
    <text evidence="1">The sequence shown here is derived from an EMBL/GenBank/DDBJ whole genome shotgun (WGS) entry which is preliminary data.</text>
</comment>
<dbReference type="AlphaFoldDB" id="A0AAE0UXL4"/>
<reference evidence="1" key="1">
    <citation type="submission" date="2023-06" db="EMBL/GenBank/DDBJ databases">
        <title>Male Hemibagrus guttatus genome.</title>
        <authorList>
            <person name="Bian C."/>
        </authorList>
    </citation>
    <scope>NUCLEOTIDE SEQUENCE</scope>
    <source>
        <strain evidence="1">Male_cb2023</strain>
        <tissue evidence="1">Muscle</tissue>
    </source>
</reference>
<sequence length="175" mass="18880">TLPFSPFSLCSERPDHRRQDGFCAADGEYGAHSQREFTETKCLSYSPLTSWSSLAWASITRFPFPRLWSHSKFLPKSNKKVQGVGFIVSKGSVSSSVRWPVVTPLKRKGGVESDGPPKKLFVAGVTDPAHITSCTVSVSQSADSPSSTVSICPSPQNIALSLSPPSPFTSQHPSI</sequence>
<protein>
    <submittedName>
        <fullName evidence="1">Uncharacterized protein</fullName>
    </submittedName>
</protein>